<dbReference type="GO" id="GO:0016787">
    <property type="term" value="F:hydrolase activity"/>
    <property type="evidence" value="ECO:0007669"/>
    <property type="project" value="UniProtKB-KW"/>
</dbReference>
<organism evidence="2 3">
    <name type="scientific">Snuella lapsa</name>
    <dbReference type="NCBI Taxonomy" id="870481"/>
    <lineage>
        <taxon>Bacteria</taxon>
        <taxon>Pseudomonadati</taxon>
        <taxon>Bacteroidota</taxon>
        <taxon>Flavobacteriia</taxon>
        <taxon>Flavobacteriales</taxon>
        <taxon>Flavobacteriaceae</taxon>
        <taxon>Snuella</taxon>
    </lineage>
</organism>
<keyword evidence="1" id="KW-0812">Transmembrane</keyword>
<dbReference type="RefSeq" id="WP_345004924.1">
    <property type="nucleotide sequence ID" value="NZ_BAABCY010000033.1"/>
</dbReference>
<gene>
    <name evidence="2" type="ORF">GCM10022395_11570</name>
</gene>
<keyword evidence="1" id="KW-1133">Transmembrane helix</keyword>
<dbReference type="Pfam" id="PF04307">
    <property type="entry name" value="YdjM"/>
    <property type="match status" value="1"/>
</dbReference>
<dbReference type="InterPro" id="IPR007404">
    <property type="entry name" value="YdjM-like"/>
</dbReference>
<dbReference type="PANTHER" id="PTHR35531:SF1">
    <property type="entry name" value="INNER MEMBRANE PROTEIN YBCI-RELATED"/>
    <property type="match status" value="1"/>
</dbReference>
<feature type="transmembrane region" description="Helical" evidence="1">
    <location>
        <begin position="25"/>
        <end position="46"/>
    </location>
</feature>
<protein>
    <submittedName>
        <fullName evidence="2">Metal-dependent hydrolase</fullName>
    </submittedName>
</protein>
<keyword evidence="1" id="KW-0472">Membrane</keyword>
<feature type="transmembrane region" description="Helical" evidence="1">
    <location>
        <begin position="83"/>
        <end position="99"/>
    </location>
</feature>
<dbReference type="PANTHER" id="PTHR35531">
    <property type="entry name" value="INNER MEMBRANE PROTEIN YBCI-RELATED"/>
    <property type="match status" value="1"/>
</dbReference>
<keyword evidence="3" id="KW-1185">Reference proteome</keyword>
<feature type="transmembrane region" description="Helical" evidence="1">
    <location>
        <begin position="58"/>
        <end position="76"/>
    </location>
</feature>
<sequence>MASVFGHSIVGYTITKLIDNQNTKWLLVAAIISAMLPDLDVIGFKLGVPYMHPMGHRGFTHSIVFALIWALVLMLIFGKKHKLIWFLVIFLTTLSHGILDAMTTGGKGVGFFIPFNDNRFFFPLRTIRVSPLGVKRFFSEWGLRVIFSEFKYVFMPCFIIFGIRFLIRPKKDKEFKP</sequence>
<accession>A0ABP6X7B9</accession>
<comment type="caution">
    <text evidence="2">The sequence shown here is derived from an EMBL/GenBank/DDBJ whole genome shotgun (WGS) entry which is preliminary data.</text>
</comment>
<name>A0ABP6X7B9_9FLAO</name>
<dbReference type="Proteomes" id="UP001500954">
    <property type="component" value="Unassembled WGS sequence"/>
</dbReference>
<feature type="transmembrane region" description="Helical" evidence="1">
    <location>
        <begin position="150"/>
        <end position="167"/>
    </location>
</feature>
<proteinExistence type="predicted"/>
<evidence type="ECO:0000313" key="2">
    <source>
        <dbReference type="EMBL" id="GAA3562644.1"/>
    </source>
</evidence>
<reference evidence="3" key="1">
    <citation type="journal article" date="2019" name="Int. J. Syst. Evol. Microbiol.">
        <title>The Global Catalogue of Microorganisms (GCM) 10K type strain sequencing project: providing services to taxonomists for standard genome sequencing and annotation.</title>
        <authorList>
            <consortium name="The Broad Institute Genomics Platform"/>
            <consortium name="The Broad Institute Genome Sequencing Center for Infectious Disease"/>
            <person name="Wu L."/>
            <person name="Ma J."/>
        </authorList>
    </citation>
    <scope>NUCLEOTIDE SEQUENCE [LARGE SCALE GENOMIC DNA]</scope>
    <source>
        <strain evidence="3">JCM 17111</strain>
    </source>
</reference>
<keyword evidence="2" id="KW-0378">Hydrolase</keyword>
<evidence type="ECO:0000313" key="3">
    <source>
        <dbReference type="Proteomes" id="UP001500954"/>
    </source>
</evidence>
<evidence type="ECO:0000256" key="1">
    <source>
        <dbReference type="SAM" id="Phobius"/>
    </source>
</evidence>
<dbReference type="EMBL" id="BAABCY010000033">
    <property type="protein sequence ID" value="GAA3562644.1"/>
    <property type="molecule type" value="Genomic_DNA"/>
</dbReference>